<name>A0A6G1IJT0_9PLEO</name>
<protein>
    <submittedName>
        <fullName evidence="2">Uncharacterized protein</fullName>
    </submittedName>
</protein>
<proteinExistence type="predicted"/>
<keyword evidence="3" id="KW-1185">Reference proteome</keyword>
<reference evidence="2" key="1">
    <citation type="journal article" date="2020" name="Stud. Mycol.">
        <title>101 Dothideomycetes genomes: a test case for predicting lifestyles and emergence of pathogens.</title>
        <authorList>
            <person name="Haridas S."/>
            <person name="Albert R."/>
            <person name="Binder M."/>
            <person name="Bloem J."/>
            <person name="Labutti K."/>
            <person name="Salamov A."/>
            <person name="Andreopoulos B."/>
            <person name="Baker S."/>
            <person name="Barry K."/>
            <person name="Bills G."/>
            <person name="Bluhm B."/>
            <person name="Cannon C."/>
            <person name="Castanera R."/>
            <person name="Culley D."/>
            <person name="Daum C."/>
            <person name="Ezra D."/>
            <person name="Gonzalez J."/>
            <person name="Henrissat B."/>
            <person name="Kuo A."/>
            <person name="Liang C."/>
            <person name="Lipzen A."/>
            <person name="Lutzoni F."/>
            <person name="Magnuson J."/>
            <person name="Mondo S."/>
            <person name="Nolan M."/>
            <person name="Ohm R."/>
            <person name="Pangilinan J."/>
            <person name="Park H.-J."/>
            <person name="Ramirez L."/>
            <person name="Alfaro M."/>
            <person name="Sun H."/>
            <person name="Tritt A."/>
            <person name="Yoshinaga Y."/>
            <person name="Zwiers L.-H."/>
            <person name="Turgeon B."/>
            <person name="Goodwin S."/>
            <person name="Spatafora J."/>
            <person name="Crous P."/>
            <person name="Grigoriev I."/>
        </authorList>
    </citation>
    <scope>NUCLEOTIDE SEQUENCE</scope>
    <source>
        <strain evidence="2">CBS 122367</strain>
    </source>
</reference>
<evidence type="ECO:0000313" key="2">
    <source>
        <dbReference type="EMBL" id="KAF2678201.1"/>
    </source>
</evidence>
<evidence type="ECO:0000256" key="1">
    <source>
        <dbReference type="SAM" id="MobiDB-lite"/>
    </source>
</evidence>
<evidence type="ECO:0000313" key="3">
    <source>
        <dbReference type="Proteomes" id="UP000799291"/>
    </source>
</evidence>
<gene>
    <name evidence="2" type="ORF">K458DRAFT_142515</name>
</gene>
<accession>A0A6G1IJT0</accession>
<feature type="region of interest" description="Disordered" evidence="1">
    <location>
        <begin position="60"/>
        <end position="82"/>
    </location>
</feature>
<dbReference type="Proteomes" id="UP000799291">
    <property type="component" value="Unassembled WGS sequence"/>
</dbReference>
<dbReference type="AlphaFoldDB" id="A0A6G1IJT0"/>
<organism evidence="2 3">
    <name type="scientific">Lentithecium fluviatile CBS 122367</name>
    <dbReference type="NCBI Taxonomy" id="1168545"/>
    <lineage>
        <taxon>Eukaryota</taxon>
        <taxon>Fungi</taxon>
        <taxon>Dikarya</taxon>
        <taxon>Ascomycota</taxon>
        <taxon>Pezizomycotina</taxon>
        <taxon>Dothideomycetes</taxon>
        <taxon>Pleosporomycetidae</taxon>
        <taxon>Pleosporales</taxon>
        <taxon>Massarineae</taxon>
        <taxon>Lentitheciaceae</taxon>
        <taxon>Lentithecium</taxon>
    </lineage>
</organism>
<dbReference type="EMBL" id="MU005614">
    <property type="protein sequence ID" value="KAF2678201.1"/>
    <property type="molecule type" value="Genomic_DNA"/>
</dbReference>
<sequence>MEGEGWEADCLTAVGPWFLRVAGACCATVITSFVICHSSLSTIHADKNLIATTTSVRRDSSHSLRSVAPRPTRHSSPGHCSPGQFVQDWRHASAPNYRYQPRWPNPALPVLGSPNTNDPAHNRYLVSELEIALG</sequence>